<comment type="caution">
    <text evidence="5">The sequence shown here is derived from an EMBL/GenBank/DDBJ whole genome shotgun (WGS) entry which is preliminary data.</text>
</comment>
<dbReference type="PRINTS" id="PR00038">
    <property type="entry name" value="HTHLUXR"/>
</dbReference>
<dbReference type="SUPFAM" id="SSF46894">
    <property type="entry name" value="C-terminal effector domain of the bipartite response regulators"/>
    <property type="match status" value="1"/>
</dbReference>
<dbReference type="RefSeq" id="WP_106251934.1">
    <property type="nucleotide sequence ID" value="NZ_PVNG01000032.1"/>
</dbReference>
<dbReference type="EMBL" id="PVNG01000032">
    <property type="protein sequence ID" value="PRX52356.1"/>
    <property type="molecule type" value="Genomic_DNA"/>
</dbReference>
<dbReference type="GO" id="GO:0006355">
    <property type="term" value="P:regulation of DNA-templated transcription"/>
    <property type="evidence" value="ECO:0007669"/>
    <property type="project" value="InterPro"/>
</dbReference>
<dbReference type="PROSITE" id="PS00622">
    <property type="entry name" value="HTH_LUXR_1"/>
    <property type="match status" value="1"/>
</dbReference>
<dbReference type="PANTHER" id="PTHR44688:SF25">
    <property type="entry name" value="HTH LUXR-TYPE DOMAIN-CONTAINING PROTEIN"/>
    <property type="match status" value="1"/>
</dbReference>
<dbReference type="SMART" id="SM00421">
    <property type="entry name" value="HTH_LUXR"/>
    <property type="match status" value="1"/>
</dbReference>
<keyword evidence="1" id="KW-0805">Transcription regulation</keyword>
<dbReference type="CDD" id="cd06170">
    <property type="entry name" value="LuxR_C_like"/>
    <property type="match status" value="1"/>
</dbReference>
<proteinExistence type="predicted"/>
<dbReference type="InterPro" id="IPR016032">
    <property type="entry name" value="Sig_transdc_resp-reg_C-effctor"/>
</dbReference>
<dbReference type="PROSITE" id="PS50043">
    <property type="entry name" value="HTH_LUXR_2"/>
    <property type="match status" value="1"/>
</dbReference>
<dbReference type="AlphaFoldDB" id="A0A2T0M544"/>
<organism evidence="5 6">
    <name type="scientific">Nonomuraea fuscirosea</name>
    <dbReference type="NCBI Taxonomy" id="1291556"/>
    <lineage>
        <taxon>Bacteria</taxon>
        <taxon>Bacillati</taxon>
        <taxon>Actinomycetota</taxon>
        <taxon>Actinomycetes</taxon>
        <taxon>Streptosporangiales</taxon>
        <taxon>Streptosporangiaceae</taxon>
        <taxon>Nonomuraea</taxon>
    </lineage>
</organism>
<dbReference type="PANTHER" id="PTHR44688">
    <property type="entry name" value="DNA-BINDING TRANSCRIPTIONAL ACTIVATOR DEVR_DOSR"/>
    <property type="match status" value="1"/>
</dbReference>
<dbReference type="GO" id="GO:0003677">
    <property type="term" value="F:DNA binding"/>
    <property type="evidence" value="ECO:0007669"/>
    <property type="project" value="UniProtKB-KW"/>
</dbReference>
<dbReference type="Gene3D" id="1.10.10.10">
    <property type="entry name" value="Winged helix-like DNA-binding domain superfamily/Winged helix DNA-binding domain"/>
    <property type="match status" value="1"/>
</dbReference>
<dbReference type="Pfam" id="PF00196">
    <property type="entry name" value="GerE"/>
    <property type="match status" value="1"/>
</dbReference>
<protein>
    <submittedName>
        <fullName evidence="5">Regulatory LuxR family protein</fullName>
    </submittedName>
</protein>
<name>A0A2T0M544_9ACTN</name>
<dbReference type="Proteomes" id="UP000238312">
    <property type="component" value="Unassembled WGS sequence"/>
</dbReference>
<keyword evidence="6" id="KW-1185">Reference proteome</keyword>
<keyword evidence="2" id="KW-0238">DNA-binding</keyword>
<accession>A0A2T0M544</accession>
<evidence type="ECO:0000256" key="3">
    <source>
        <dbReference type="ARBA" id="ARBA00023163"/>
    </source>
</evidence>
<keyword evidence="3" id="KW-0804">Transcription</keyword>
<reference evidence="5 6" key="1">
    <citation type="submission" date="2018-03" db="EMBL/GenBank/DDBJ databases">
        <title>Genomic Encyclopedia of Type Strains, Phase III (KMG-III): the genomes of soil and plant-associated and newly described type strains.</title>
        <authorList>
            <person name="Whitman W."/>
        </authorList>
    </citation>
    <scope>NUCLEOTIDE SEQUENCE [LARGE SCALE GENOMIC DNA]</scope>
    <source>
        <strain evidence="5 6">CGMCC 4.7104</strain>
    </source>
</reference>
<evidence type="ECO:0000313" key="5">
    <source>
        <dbReference type="EMBL" id="PRX52356.1"/>
    </source>
</evidence>
<dbReference type="InterPro" id="IPR000792">
    <property type="entry name" value="Tscrpt_reg_LuxR_C"/>
</dbReference>
<sequence length="267" mass="28758">MVRLSAGDYRSLLELATIALERVGPDFPETAVSARLRELFDVDVVGSGTIDLVHARSRRWGTSPAAVSLGHGRSFHEIAVHHPLTLAYRDAQQAVPLRLSDVIDSTPDQGSLHQRWLGAGVPRILTIPLLVTADRITALALMRTGPDFDSRHMRMAKQLQSVLAGICALRSGGDHGDRETPVHFTGCMGEASGIRLTDRESAVLDLLGTGLIATAIGRRLDISRSTVEKHIQHIYEKLNTNDRISTVLKAQALGLIASAGSDAGQSV</sequence>
<evidence type="ECO:0000256" key="2">
    <source>
        <dbReference type="ARBA" id="ARBA00023125"/>
    </source>
</evidence>
<gene>
    <name evidence="5" type="ORF">B0I32_132106</name>
</gene>
<dbReference type="InterPro" id="IPR036388">
    <property type="entry name" value="WH-like_DNA-bd_sf"/>
</dbReference>
<evidence type="ECO:0000256" key="1">
    <source>
        <dbReference type="ARBA" id="ARBA00023015"/>
    </source>
</evidence>
<dbReference type="OrthoDB" id="3483952at2"/>
<feature type="domain" description="HTH luxR-type" evidence="4">
    <location>
        <begin position="189"/>
        <end position="254"/>
    </location>
</feature>
<evidence type="ECO:0000313" key="6">
    <source>
        <dbReference type="Proteomes" id="UP000238312"/>
    </source>
</evidence>
<evidence type="ECO:0000259" key="4">
    <source>
        <dbReference type="PROSITE" id="PS50043"/>
    </source>
</evidence>